<reference evidence="5 6" key="1">
    <citation type="submission" date="2016-02" db="EMBL/GenBank/DDBJ databases">
        <authorList>
            <person name="Wen L."/>
            <person name="He K."/>
            <person name="Yang H."/>
        </authorList>
    </citation>
    <scope>NUCLEOTIDE SEQUENCE [LARGE SCALE GENOMIC DNA]</scope>
    <source>
        <strain evidence="5 6">TSA40</strain>
    </source>
</reference>
<dbReference type="EMBL" id="LSTO01000001">
    <property type="protein sequence ID" value="OWW20638.1"/>
    <property type="molecule type" value="Genomic_DNA"/>
</dbReference>
<name>A0A254TLQ7_9BURK</name>
<keyword evidence="3 4" id="KW-0143">Chaperone</keyword>
<dbReference type="Pfam" id="PF03927">
    <property type="entry name" value="NapD"/>
    <property type="match status" value="1"/>
</dbReference>
<evidence type="ECO:0000313" key="5">
    <source>
        <dbReference type="EMBL" id="OWW20638.1"/>
    </source>
</evidence>
<dbReference type="OrthoDB" id="9181043at2"/>
<dbReference type="Proteomes" id="UP000197535">
    <property type="component" value="Unassembled WGS sequence"/>
</dbReference>
<dbReference type="AlphaFoldDB" id="A0A254TLQ7"/>
<comment type="function">
    <text evidence="4">Chaperone for NapA, the catalytic subunit of the periplasmic nitrate reductase. It binds directly and specifically to the twin-arginine signal peptide of NapA, preventing premature interaction with the Tat translocase and premature export.</text>
</comment>
<proteinExistence type="inferred from homology"/>
<comment type="caution">
    <text evidence="5">The sequence shown here is derived from an EMBL/GenBank/DDBJ whole genome shotgun (WGS) entry which is preliminary data.</text>
</comment>
<protein>
    <recommendedName>
        <fullName evidence="4">Chaperone NapD</fullName>
    </recommendedName>
    <alternativeName>
        <fullName evidence="4">NapA signal peptide-binding chaperone NapD</fullName>
    </alternativeName>
</protein>
<dbReference type="Gene3D" id="3.30.70.920">
    <property type="match status" value="1"/>
</dbReference>
<organism evidence="5 6">
    <name type="scientific">Noviherbaspirillum denitrificans</name>
    <dbReference type="NCBI Taxonomy" id="1968433"/>
    <lineage>
        <taxon>Bacteria</taxon>
        <taxon>Pseudomonadati</taxon>
        <taxon>Pseudomonadota</taxon>
        <taxon>Betaproteobacteria</taxon>
        <taxon>Burkholderiales</taxon>
        <taxon>Oxalobacteraceae</taxon>
        <taxon>Noviherbaspirillum</taxon>
    </lineage>
</organism>
<keyword evidence="6" id="KW-1185">Reference proteome</keyword>
<dbReference type="PANTHER" id="PTHR38603:SF1">
    <property type="entry name" value="CHAPERONE NAPD"/>
    <property type="match status" value="1"/>
</dbReference>
<dbReference type="PANTHER" id="PTHR38603">
    <property type="entry name" value="CHAPERONE NAPD"/>
    <property type="match status" value="1"/>
</dbReference>
<comment type="similarity">
    <text evidence="4">Belongs to the NapD family.</text>
</comment>
<dbReference type="HAMAP" id="MF_02200">
    <property type="entry name" value="NapD"/>
    <property type="match status" value="1"/>
</dbReference>
<comment type="subcellular location">
    <subcellularLocation>
        <location evidence="1 4">Cytoplasm</location>
    </subcellularLocation>
</comment>
<accession>A0A254TLQ7</accession>
<dbReference type="GO" id="GO:0005048">
    <property type="term" value="F:signal sequence binding"/>
    <property type="evidence" value="ECO:0007669"/>
    <property type="project" value="UniProtKB-UniRule"/>
</dbReference>
<evidence type="ECO:0000256" key="2">
    <source>
        <dbReference type="ARBA" id="ARBA00022490"/>
    </source>
</evidence>
<dbReference type="GO" id="GO:0051224">
    <property type="term" value="P:negative regulation of protein transport"/>
    <property type="evidence" value="ECO:0007669"/>
    <property type="project" value="UniProtKB-UniRule"/>
</dbReference>
<gene>
    <name evidence="4" type="primary">napD</name>
    <name evidence="5" type="ORF">AYR66_15240</name>
</gene>
<dbReference type="RefSeq" id="WP_088707507.1">
    <property type="nucleotide sequence ID" value="NZ_LSTO01000001.1"/>
</dbReference>
<dbReference type="GO" id="GO:0005737">
    <property type="term" value="C:cytoplasm"/>
    <property type="evidence" value="ECO:0007669"/>
    <property type="project" value="UniProtKB-SubCell"/>
</dbReference>
<evidence type="ECO:0000256" key="1">
    <source>
        <dbReference type="ARBA" id="ARBA00004496"/>
    </source>
</evidence>
<comment type="subunit">
    <text evidence="4">Interacts with the cytoplasmic NapA precursor.</text>
</comment>
<evidence type="ECO:0000256" key="3">
    <source>
        <dbReference type="ARBA" id="ARBA00023186"/>
    </source>
</evidence>
<evidence type="ECO:0000313" key="6">
    <source>
        <dbReference type="Proteomes" id="UP000197535"/>
    </source>
</evidence>
<sequence length="89" mass="9524">MEKEIHIAGIVVYAQPAELGSVRSCIEEVPGADVHAGESGKLVVTLETESTKRALDIMDAIRALPGVLDVVLVYQHAEPESALDQEVSQ</sequence>
<keyword evidence="2 4" id="KW-0963">Cytoplasm</keyword>
<dbReference type="InterPro" id="IPR005623">
    <property type="entry name" value="Chaperone_NapD_NO3_reduct"/>
</dbReference>
<evidence type="ECO:0000256" key="4">
    <source>
        <dbReference type="HAMAP-Rule" id="MF_02200"/>
    </source>
</evidence>